<dbReference type="UCSC" id="Y52B11A.7">
    <property type="organism name" value="c. elegans"/>
</dbReference>
<dbReference type="InterPro" id="IPR006954">
    <property type="entry name" value="Mlt-10-like"/>
</dbReference>
<dbReference type="WormBase" id="Y52B11A.7">
    <property type="protein sequence ID" value="CE53801"/>
    <property type="gene ID" value="WBGene00013126"/>
    <property type="gene designation" value="mltn-2"/>
</dbReference>
<dbReference type="PhylomeDB" id="Q9U257"/>
<reference evidence="3 4" key="1">
    <citation type="journal article" date="1998" name="Science">
        <title>Genome sequence of the nematode C. elegans: a platform for investigating biology.</title>
        <authorList>
            <consortium name="The C. elegans sequencing consortium"/>
            <person name="Sulson J.E."/>
            <person name="Waterston R."/>
        </authorList>
    </citation>
    <scope>NUCLEOTIDE SEQUENCE [LARGE SCALE GENOMIC DNA]</scope>
    <source>
        <strain evidence="3 4">Bristol N2</strain>
    </source>
</reference>
<gene>
    <name evidence="3 5" type="primary">mltn-2</name>
    <name evidence="3" type="ORF">CELE_Y52B11A.7</name>
    <name evidence="5" type="ORF">Y52B11A.7</name>
</gene>
<dbReference type="KEGG" id="cel:CELE_Y52B11A.7"/>
<evidence type="ECO:0000313" key="5">
    <source>
        <dbReference type="WormBase" id="Y52B11A.7"/>
    </source>
</evidence>
<dbReference type="PaxDb" id="6239-Y52B11A.7"/>
<dbReference type="CTD" id="190183"/>
<dbReference type="Bgee" id="WBGene00013126">
    <property type="expression patterns" value="Expressed in adult organism"/>
</dbReference>
<dbReference type="EMBL" id="BX284601">
    <property type="protein sequence ID" value="CAB63389.4"/>
    <property type="molecule type" value="Genomic_DNA"/>
</dbReference>
<dbReference type="OrthoDB" id="5917548at2759"/>
<dbReference type="Proteomes" id="UP000001940">
    <property type="component" value="Chromosome I"/>
</dbReference>
<feature type="transmembrane region" description="Helical" evidence="2">
    <location>
        <begin position="361"/>
        <end position="382"/>
    </location>
</feature>
<name>Q9U257_CAEEL</name>
<dbReference type="Pfam" id="PF04870">
    <property type="entry name" value="Moulting_cycle"/>
    <property type="match status" value="1"/>
</dbReference>
<organism evidence="3 4">
    <name type="scientific">Caenorhabditis elegans</name>
    <dbReference type="NCBI Taxonomy" id="6239"/>
    <lineage>
        <taxon>Eukaryota</taxon>
        <taxon>Metazoa</taxon>
        <taxon>Ecdysozoa</taxon>
        <taxon>Nematoda</taxon>
        <taxon>Chromadorea</taxon>
        <taxon>Rhabditida</taxon>
        <taxon>Rhabditina</taxon>
        <taxon>Rhabditomorpha</taxon>
        <taxon>Rhabditoidea</taxon>
        <taxon>Rhabditidae</taxon>
        <taxon>Peloderinae</taxon>
        <taxon>Caenorhabditis</taxon>
    </lineage>
</organism>
<feature type="transmembrane region" description="Helical" evidence="2">
    <location>
        <begin position="333"/>
        <end position="355"/>
    </location>
</feature>
<evidence type="ECO:0000256" key="2">
    <source>
        <dbReference type="SAM" id="Phobius"/>
    </source>
</evidence>
<dbReference type="AGR" id="WB:WBGene00013126"/>
<dbReference type="HOGENOM" id="CLU_010461_2_0_1"/>
<dbReference type="RefSeq" id="NP_001364620.1">
    <property type="nucleotide sequence ID" value="NM_001377634.3"/>
</dbReference>
<keyword evidence="4" id="KW-1185">Reference proteome</keyword>
<dbReference type="AlphaFoldDB" id="Q9U257"/>
<dbReference type="InParanoid" id="Q9U257"/>
<feature type="transmembrane region" description="Helical" evidence="2">
    <location>
        <begin position="444"/>
        <end position="465"/>
    </location>
</feature>
<dbReference type="PANTHER" id="PTHR21523:SF39">
    <property type="entry name" value="MLT-TEN (MLT-10) RELATED"/>
    <property type="match status" value="1"/>
</dbReference>
<protein>
    <submittedName>
        <fullName evidence="3">MLt-TeN (Mlt-10) related</fullName>
    </submittedName>
</protein>
<keyword evidence="2" id="KW-0812">Transmembrane</keyword>
<dbReference type="GeneID" id="190183"/>
<proteinExistence type="predicted"/>
<dbReference type="eggNOG" id="ENOG502RTAA">
    <property type="taxonomic scope" value="Eukaryota"/>
</dbReference>
<evidence type="ECO:0000313" key="4">
    <source>
        <dbReference type="Proteomes" id="UP000001940"/>
    </source>
</evidence>
<dbReference type="FunCoup" id="Q9U257">
    <property type="interactions" value="1236"/>
</dbReference>
<feature type="transmembrane region" description="Helical" evidence="2">
    <location>
        <begin position="417"/>
        <end position="437"/>
    </location>
</feature>
<keyword evidence="2" id="KW-1133">Transmembrane helix</keyword>
<evidence type="ECO:0000313" key="3">
    <source>
        <dbReference type="EMBL" id="CAB63389.4"/>
    </source>
</evidence>
<keyword evidence="2" id="KW-0472">Membrane</keyword>
<feature type="transmembrane region" description="Helical" evidence="2">
    <location>
        <begin position="394"/>
        <end position="411"/>
    </location>
</feature>
<accession>Q9U257</accession>
<sequence>MVDVKKTGDVIEKRKKVKEMLGKSVRSRSVKPKELRMSSRKPLASSDYEAFDDPIEVTNEIVEAPKLSAEELFQKIQEHPEELLKDDPPELLNMTGKETEAVLRIKLIREAVKLGLSLGGQNVNGFDQKSLRFASPRFFAIAPEEHKMDNDTVNILSPSLFSLHDEGSADEQKSSLPRLLGTQDGLDKDSFMDLLTEITGVADTVDEAAQKAFKDSEGTLINGKGEEINVSKENFTKIYGEDNYRKMKVLEQLHGMYTDEQMAHFNKSGYAIMTDKQREMMYGSGSPFDNKMTLEAGRNLTMPKARRALHTVIKEIGKGNTKVGKYEKRMKDIVGSPLLFTSIVASPATASQALILSPVLFTSLILSPAIYGSVILSPWLFVPVILSPRLMSPIIVSPAIFSPIVLSPLALDPLVLVPGVANPIVLSPFVLTPFILSPQVMTPIILSPFALSPFILTPSALSPLILSPFALSPSILSPSFVTAVIMSPYALSPSILSPPTMISVFASPSILS</sequence>
<evidence type="ECO:0000256" key="1">
    <source>
        <dbReference type="SAM" id="MobiDB-lite"/>
    </source>
</evidence>
<dbReference type="PANTHER" id="PTHR21523">
    <property type="match status" value="1"/>
</dbReference>
<feature type="region of interest" description="Disordered" evidence="1">
    <location>
        <begin position="22"/>
        <end position="43"/>
    </location>
</feature>